<evidence type="ECO:0000313" key="1">
    <source>
        <dbReference type="EMBL" id="SKA36670.1"/>
    </source>
</evidence>
<keyword evidence="2" id="KW-1185">Reference proteome</keyword>
<sequence>MTAISHDKLLELGFIFQAAKRSYKIEIGGSAFGVVASGPRWLFSPLPMEHVSLVTVNSLEELGDLVFAETGTRPGAGQTA</sequence>
<proteinExistence type="predicted"/>
<dbReference type="RefSeq" id="WP_078671517.1">
    <property type="nucleotide sequence ID" value="NZ_FUWZ01000004.1"/>
</dbReference>
<gene>
    <name evidence="1" type="ORF">SAMN04488128_104151</name>
</gene>
<reference evidence="2" key="1">
    <citation type="submission" date="2017-02" db="EMBL/GenBank/DDBJ databases">
        <authorList>
            <person name="Varghese N."/>
            <person name="Submissions S."/>
        </authorList>
    </citation>
    <scope>NUCLEOTIDE SEQUENCE [LARGE SCALE GENOMIC DNA]</scope>
    <source>
        <strain evidence="2">DSM 22224</strain>
    </source>
</reference>
<name>A0A1T4T826_9BACT</name>
<accession>A0A1T4T826</accession>
<protein>
    <submittedName>
        <fullName evidence="1">Uncharacterized protein</fullName>
    </submittedName>
</protein>
<dbReference type="Proteomes" id="UP000190367">
    <property type="component" value="Unassembled WGS sequence"/>
</dbReference>
<evidence type="ECO:0000313" key="2">
    <source>
        <dbReference type="Proteomes" id="UP000190367"/>
    </source>
</evidence>
<dbReference type="AlphaFoldDB" id="A0A1T4T826"/>
<dbReference type="OrthoDB" id="674855at2"/>
<organism evidence="1 2">
    <name type="scientific">Chitinophaga eiseniae</name>
    <dbReference type="NCBI Taxonomy" id="634771"/>
    <lineage>
        <taxon>Bacteria</taxon>
        <taxon>Pseudomonadati</taxon>
        <taxon>Bacteroidota</taxon>
        <taxon>Chitinophagia</taxon>
        <taxon>Chitinophagales</taxon>
        <taxon>Chitinophagaceae</taxon>
        <taxon>Chitinophaga</taxon>
    </lineage>
</organism>
<dbReference type="EMBL" id="FUWZ01000004">
    <property type="protein sequence ID" value="SKA36670.1"/>
    <property type="molecule type" value="Genomic_DNA"/>
</dbReference>